<dbReference type="EMBL" id="KC595513">
    <property type="protein sequence ID" value="AGR46956.1"/>
    <property type="molecule type" value="Genomic_DNA"/>
</dbReference>
<dbReference type="Proteomes" id="UP000015093">
    <property type="component" value="Segment"/>
</dbReference>
<dbReference type="GeneID" id="26642399"/>
<feature type="transmembrane region" description="Helical" evidence="1">
    <location>
        <begin position="30"/>
        <end position="51"/>
    </location>
</feature>
<keyword evidence="1" id="KW-1133">Transmembrane helix</keyword>
<accession>S5M4Y8</accession>
<dbReference type="RefSeq" id="YP_009216054.1">
    <property type="nucleotide sequence ID" value="NC_028983.1"/>
</dbReference>
<name>S5M4Y8_9CAUD</name>
<evidence type="ECO:0000256" key="1">
    <source>
        <dbReference type="SAM" id="Phobius"/>
    </source>
</evidence>
<gene>
    <name evidence="2" type="ORF">SHANETTE_56</name>
</gene>
<dbReference type="KEGG" id="vg:26642399"/>
<sequence length="57" mass="6370">MDKLIIALIGLVAFLSGILMSYFDTGVARAIGIVIVACCLFLFCITLLYGWEKRERK</sequence>
<organism evidence="2 3">
    <name type="scientific">Bacillus phage Shanette</name>
    <dbReference type="NCBI Taxonomy" id="1296656"/>
    <lineage>
        <taxon>Viruses</taxon>
        <taxon>Duplodnaviria</taxon>
        <taxon>Heunggongvirae</taxon>
        <taxon>Uroviricota</taxon>
        <taxon>Caudoviricetes</taxon>
        <taxon>Herelleviridae</taxon>
        <taxon>Spounavirinae</taxon>
        <taxon>Siminovitchvirus</taxon>
        <taxon>Siminovitchvirus shanette</taxon>
    </lineage>
</organism>
<evidence type="ECO:0000313" key="3">
    <source>
        <dbReference type="Proteomes" id="UP000015093"/>
    </source>
</evidence>
<keyword evidence="1" id="KW-0472">Membrane</keyword>
<reference evidence="2 3" key="1">
    <citation type="journal article" date="2014" name="Genome Announc.">
        <title>Genome Sequences of Three Novel Bacillus cereus Bacteriophages.</title>
        <authorList>
            <person name="Grose J.H."/>
            <person name="Jensen J.D."/>
            <person name="Merrill B.D."/>
            <person name="Fisher J.N."/>
            <person name="Burnett S.H."/>
            <person name="Breakwell D.P."/>
        </authorList>
    </citation>
    <scope>NUCLEOTIDE SEQUENCE [LARGE SCALE GENOMIC DNA]</scope>
</reference>
<keyword evidence="3" id="KW-1185">Reference proteome</keyword>
<proteinExistence type="predicted"/>
<evidence type="ECO:0000313" key="2">
    <source>
        <dbReference type="EMBL" id="AGR46956.1"/>
    </source>
</evidence>
<keyword evidence="1" id="KW-0812">Transmembrane</keyword>
<protein>
    <submittedName>
        <fullName evidence="2">Uncharacterized protein</fullName>
    </submittedName>
</protein>